<organism evidence="1 2">
    <name type="scientific">Candidatus Geothrix skivensis</name>
    <dbReference type="NCBI Taxonomy" id="2954439"/>
    <lineage>
        <taxon>Bacteria</taxon>
        <taxon>Pseudomonadati</taxon>
        <taxon>Acidobacteriota</taxon>
        <taxon>Holophagae</taxon>
        <taxon>Holophagales</taxon>
        <taxon>Holophagaceae</taxon>
        <taxon>Geothrix</taxon>
    </lineage>
</organism>
<reference evidence="1" key="1">
    <citation type="submission" date="2020-10" db="EMBL/GenBank/DDBJ databases">
        <title>Connecting structure to function with the recovery of over 1000 high-quality activated sludge metagenome-assembled genomes encoding full-length rRNA genes using long-read sequencing.</title>
        <authorList>
            <person name="Singleton C.M."/>
            <person name="Petriglieri F."/>
            <person name="Kristensen J.M."/>
            <person name="Kirkegaard R.H."/>
            <person name="Michaelsen T.Y."/>
            <person name="Andersen M.H."/>
            <person name="Karst S.M."/>
            <person name="Dueholm M.S."/>
            <person name="Nielsen P.H."/>
            <person name="Albertsen M."/>
        </authorList>
    </citation>
    <scope>NUCLEOTIDE SEQUENCE</scope>
    <source>
        <strain evidence="1">Skiv_18-Q3-R9-52_MAXAC.067</strain>
    </source>
</reference>
<accession>A0A9D7XH71</accession>
<gene>
    <name evidence="1" type="ORF">IPP58_11265</name>
</gene>
<sequence>MDLLDDFLPYAQACLKHPADRARLAAILTAWTDKWRGKHRLFDCSRSHHGGFFHFNQLMEGKWVQAFTFVATRREGVCLRGPEPDRARKAHKFRHNPLNAAPLDALFEAWSQHPEARPCGHAVEFFLEETPDEVWAACLAEALTHLGA</sequence>
<evidence type="ECO:0000313" key="1">
    <source>
        <dbReference type="EMBL" id="MBK9797056.1"/>
    </source>
</evidence>
<dbReference type="EMBL" id="JADKIO010000008">
    <property type="protein sequence ID" value="MBK9797056.1"/>
    <property type="molecule type" value="Genomic_DNA"/>
</dbReference>
<protein>
    <submittedName>
        <fullName evidence="1">Uncharacterized protein</fullName>
    </submittedName>
</protein>
<proteinExistence type="predicted"/>
<dbReference type="AlphaFoldDB" id="A0A9D7XH71"/>
<evidence type="ECO:0000313" key="2">
    <source>
        <dbReference type="Proteomes" id="UP000886657"/>
    </source>
</evidence>
<dbReference type="Proteomes" id="UP000886657">
    <property type="component" value="Unassembled WGS sequence"/>
</dbReference>
<comment type="caution">
    <text evidence="1">The sequence shown here is derived from an EMBL/GenBank/DDBJ whole genome shotgun (WGS) entry which is preliminary data.</text>
</comment>
<name>A0A9D7XH71_9BACT</name>